<dbReference type="InterPro" id="IPR006166">
    <property type="entry name" value="ERCC4_domain"/>
</dbReference>
<accession>A0A0F9K074</accession>
<evidence type="ECO:0000313" key="2">
    <source>
        <dbReference type="EMBL" id="KKM68116.1"/>
    </source>
</evidence>
<proteinExistence type="predicted"/>
<dbReference type="AlphaFoldDB" id="A0A0F9K074"/>
<name>A0A0F9K074_9ZZZZ</name>
<dbReference type="GO" id="GO:0006259">
    <property type="term" value="P:DNA metabolic process"/>
    <property type="evidence" value="ECO:0007669"/>
    <property type="project" value="UniProtKB-ARBA"/>
</dbReference>
<reference evidence="2" key="1">
    <citation type="journal article" date="2015" name="Nature">
        <title>Complex archaea that bridge the gap between prokaryotes and eukaryotes.</title>
        <authorList>
            <person name="Spang A."/>
            <person name="Saw J.H."/>
            <person name="Jorgensen S.L."/>
            <person name="Zaremba-Niedzwiedzka K."/>
            <person name="Martijn J."/>
            <person name="Lind A.E."/>
            <person name="van Eijk R."/>
            <person name="Schleper C."/>
            <person name="Guy L."/>
            <person name="Ettema T.J."/>
        </authorList>
    </citation>
    <scope>NUCLEOTIDE SEQUENCE</scope>
</reference>
<organism evidence="2">
    <name type="scientific">marine sediment metagenome</name>
    <dbReference type="NCBI Taxonomy" id="412755"/>
    <lineage>
        <taxon>unclassified sequences</taxon>
        <taxon>metagenomes</taxon>
        <taxon>ecological metagenomes</taxon>
    </lineage>
</organism>
<dbReference type="SUPFAM" id="SSF52980">
    <property type="entry name" value="Restriction endonuclease-like"/>
    <property type="match status" value="1"/>
</dbReference>
<dbReference type="EMBL" id="LAZR01010224">
    <property type="protein sequence ID" value="KKM68116.1"/>
    <property type="molecule type" value="Genomic_DNA"/>
</dbReference>
<feature type="domain" description="ERCC4" evidence="1">
    <location>
        <begin position="4"/>
        <end position="49"/>
    </location>
</feature>
<gene>
    <name evidence="2" type="ORF">LCGC14_1464030</name>
</gene>
<dbReference type="Gene3D" id="3.40.50.10130">
    <property type="match status" value="1"/>
</dbReference>
<sequence>GSFYIERKSVSDFLSSMKDRLYNQMNKMDTFIIGNKIIILEGTPREKEVAMLHDSKNFFSGIDRSNHDLRGLSPIEQAIVLSGRKEWVWSFIREAFMRGIMFVQTWDIHETIEFIIQADEGFEKVSKHRIIPKKYPTLPMDQAILNLFKGIGQKRSEYILKKDDRVKRRVNTLVKLINKFYVK</sequence>
<feature type="non-terminal residue" evidence="2">
    <location>
        <position position="1"/>
    </location>
</feature>
<dbReference type="GO" id="GO:0003677">
    <property type="term" value="F:DNA binding"/>
    <property type="evidence" value="ECO:0007669"/>
    <property type="project" value="InterPro"/>
</dbReference>
<protein>
    <recommendedName>
        <fullName evidence="1">ERCC4 domain-containing protein</fullName>
    </recommendedName>
</protein>
<dbReference type="GO" id="GO:0004518">
    <property type="term" value="F:nuclease activity"/>
    <property type="evidence" value="ECO:0007669"/>
    <property type="project" value="InterPro"/>
</dbReference>
<evidence type="ECO:0000259" key="1">
    <source>
        <dbReference type="Pfam" id="PF02732"/>
    </source>
</evidence>
<comment type="caution">
    <text evidence="2">The sequence shown here is derived from an EMBL/GenBank/DDBJ whole genome shotgun (WGS) entry which is preliminary data.</text>
</comment>
<dbReference type="Pfam" id="PF02732">
    <property type="entry name" value="ERCC4"/>
    <property type="match status" value="1"/>
</dbReference>
<dbReference type="InterPro" id="IPR011335">
    <property type="entry name" value="Restrct_endonuc-II-like"/>
</dbReference>